<dbReference type="Gene3D" id="1.10.443.10">
    <property type="entry name" value="Intergrase catalytic core"/>
    <property type="match status" value="1"/>
</dbReference>
<dbReference type="EMBL" id="JBHSED010000036">
    <property type="protein sequence ID" value="MFC4305264.1"/>
    <property type="molecule type" value="Genomic_DNA"/>
</dbReference>
<protein>
    <submittedName>
        <fullName evidence="3">Tyrosine-type recombinase/integrase</fullName>
    </submittedName>
</protein>
<dbReference type="InterPro" id="IPR002104">
    <property type="entry name" value="Integrase_catalytic"/>
</dbReference>
<dbReference type="InterPro" id="IPR013762">
    <property type="entry name" value="Integrase-like_cat_sf"/>
</dbReference>
<dbReference type="SUPFAM" id="SSF56349">
    <property type="entry name" value="DNA breaking-rejoining enzymes"/>
    <property type="match status" value="1"/>
</dbReference>
<keyword evidence="1" id="KW-0233">DNA recombination</keyword>
<reference evidence="4" key="1">
    <citation type="journal article" date="2019" name="Int. J. Syst. Evol. Microbiol.">
        <title>The Global Catalogue of Microorganisms (GCM) 10K type strain sequencing project: providing services to taxonomists for standard genome sequencing and annotation.</title>
        <authorList>
            <consortium name="The Broad Institute Genomics Platform"/>
            <consortium name="The Broad Institute Genome Sequencing Center for Infectious Disease"/>
            <person name="Wu L."/>
            <person name="Ma J."/>
        </authorList>
    </citation>
    <scope>NUCLEOTIDE SEQUENCE [LARGE SCALE GENOMIC DNA]</scope>
    <source>
        <strain evidence="4">CGMCC 4.1641</strain>
    </source>
</reference>
<name>A0ABV8SFV1_9BACL</name>
<dbReference type="RefSeq" id="WP_378127269.1">
    <property type="nucleotide sequence ID" value="NZ_JBHSED010000036.1"/>
</dbReference>
<organism evidence="3 4">
    <name type="scientific">Cohnella boryungensis</name>
    <dbReference type="NCBI Taxonomy" id="768479"/>
    <lineage>
        <taxon>Bacteria</taxon>
        <taxon>Bacillati</taxon>
        <taxon>Bacillota</taxon>
        <taxon>Bacilli</taxon>
        <taxon>Bacillales</taxon>
        <taxon>Paenibacillaceae</taxon>
        <taxon>Cohnella</taxon>
    </lineage>
</organism>
<evidence type="ECO:0000313" key="3">
    <source>
        <dbReference type="EMBL" id="MFC4305264.1"/>
    </source>
</evidence>
<gene>
    <name evidence="3" type="ORF">ACFO1S_17670</name>
</gene>
<dbReference type="Proteomes" id="UP001595755">
    <property type="component" value="Unassembled WGS sequence"/>
</dbReference>
<accession>A0ABV8SFV1</accession>
<feature type="domain" description="Tyr recombinase" evidence="2">
    <location>
        <begin position="1"/>
        <end position="69"/>
    </location>
</feature>
<dbReference type="Pfam" id="PF00589">
    <property type="entry name" value="Phage_integrase"/>
    <property type="match status" value="1"/>
</dbReference>
<evidence type="ECO:0000256" key="1">
    <source>
        <dbReference type="ARBA" id="ARBA00023172"/>
    </source>
</evidence>
<keyword evidence="4" id="KW-1185">Reference proteome</keyword>
<sequence length="80" mass="9643">MYYSVEYIHRTFQHENQRFHYLRHTHASMMLKRNINSKVIQERLGHSSIIMTFDLYSHLCPNMQREAANILGKALFQNTM</sequence>
<comment type="caution">
    <text evidence="3">The sequence shown here is derived from an EMBL/GenBank/DDBJ whole genome shotgun (WGS) entry which is preliminary data.</text>
</comment>
<dbReference type="InterPro" id="IPR011010">
    <property type="entry name" value="DNA_brk_join_enz"/>
</dbReference>
<evidence type="ECO:0000259" key="2">
    <source>
        <dbReference type="PROSITE" id="PS51898"/>
    </source>
</evidence>
<evidence type="ECO:0000313" key="4">
    <source>
        <dbReference type="Proteomes" id="UP001595755"/>
    </source>
</evidence>
<dbReference type="PROSITE" id="PS51898">
    <property type="entry name" value="TYR_RECOMBINASE"/>
    <property type="match status" value="1"/>
</dbReference>
<proteinExistence type="predicted"/>